<comment type="caution">
    <text evidence="2">The sequence shown here is derived from an EMBL/GenBank/DDBJ whole genome shotgun (WGS) entry which is preliminary data.</text>
</comment>
<name>M6CTX9_9LEPT</name>
<dbReference type="Pfam" id="PF02195">
    <property type="entry name" value="ParB_N"/>
    <property type="match status" value="1"/>
</dbReference>
<dbReference type="GO" id="GO:0005694">
    <property type="term" value="C:chromosome"/>
    <property type="evidence" value="ECO:0007669"/>
    <property type="project" value="TreeGrafter"/>
</dbReference>
<dbReference type="GO" id="GO:0003677">
    <property type="term" value="F:DNA binding"/>
    <property type="evidence" value="ECO:0007669"/>
    <property type="project" value="InterPro"/>
</dbReference>
<organism evidence="2 3">
    <name type="scientific">Leptospira alstonii serovar Sichuan str. 79601</name>
    <dbReference type="NCBI Taxonomy" id="1218565"/>
    <lineage>
        <taxon>Bacteria</taxon>
        <taxon>Pseudomonadati</taxon>
        <taxon>Spirochaetota</taxon>
        <taxon>Spirochaetia</taxon>
        <taxon>Leptospirales</taxon>
        <taxon>Leptospiraceae</taxon>
        <taxon>Leptospira</taxon>
    </lineage>
</organism>
<dbReference type="PANTHER" id="PTHR33375">
    <property type="entry name" value="CHROMOSOME-PARTITIONING PROTEIN PARB-RELATED"/>
    <property type="match status" value="1"/>
</dbReference>
<dbReference type="Pfam" id="PF13560">
    <property type="entry name" value="HTH_31"/>
    <property type="match status" value="1"/>
</dbReference>
<accession>M6CTX9</accession>
<dbReference type="SMART" id="SM00530">
    <property type="entry name" value="HTH_XRE"/>
    <property type="match status" value="1"/>
</dbReference>
<proteinExistence type="predicted"/>
<dbReference type="InterPro" id="IPR003115">
    <property type="entry name" value="ParB_N"/>
</dbReference>
<dbReference type="Gene3D" id="3.90.1530.10">
    <property type="entry name" value="Conserved hypothetical protein from pyrococcus furiosus pfu- 392566-001, ParB domain"/>
    <property type="match status" value="1"/>
</dbReference>
<dbReference type="Gene3D" id="1.10.260.40">
    <property type="entry name" value="lambda repressor-like DNA-binding domains"/>
    <property type="match status" value="1"/>
</dbReference>
<dbReference type="SUPFAM" id="SSF47413">
    <property type="entry name" value="lambda repressor-like DNA-binding domains"/>
    <property type="match status" value="1"/>
</dbReference>
<dbReference type="PROSITE" id="PS50943">
    <property type="entry name" value="HTH_CROC1"/>
    <property type="match status" value="1"/>
</dbReference>
<evidence type="ECO:0000313" key="2">
    <source>
        <dbReference type="EMBL" id="EMJ95382.1"/>
    </source>
</evidence>
<evidence type="ECO:0000313" key="3">
    <source>
        <dbReference type="Proteomes" id="UP000011988"/>
    </source>
</evidence>
<dbReference type="AlphaFoldDB" id="M6CTX9"/>
<evidence type="ECO:0000259" key="1">
    <source>
        <dbReference type="PROSITE" id="PS50943"/>
    </source>
</evidence>
<dbReference type="InterPro" id="IPR050336">
    <property type="entry name" value="Chromosome_partition/occlusion"/>
</dbReference>
<gene>
    <name evidence="2" type="ORF">LEP1GSC194_3518</name>
</gene>
<dbReference type="SUPFAM" id="SSF110849">
    <property type="entry name" value="ParB/Sulfiredoxin"/>
    <property type="match status" value="1"/>
</dbReference>
<protein>
    <submittedName>
        <fullName evidence="2">ParB-like protein</fullName>
    </submittedName>
</protein>
<dbReference type="PATRIC" id="fig|1218565.3.peg.1863"/>
<dbReference type="InterPro" id="IPR001387">
    <property type="entry name" value="Cro/C1-type_HTH"/>
</dbReference>
<sequence length="305" mass="35250">MYKGKYPGRMKEEKVRNIGNQLKLTKIELKKIVFDTRKKELFEEKPERYITELAENIRRIGLHEPISVRYDKEKGEYHCLSGENRIHAVTLLGWTAIDGYIVNPKDELGFMISRKILRTQIGHKQRIKIYKAYCPDLLTPEIKKNRIEEVSFLTGISKTTVYSDLKKLKTGVKKEESIEELSELWSKKKIKGLVLSLTGLTDGSFLLIVSGKNLKYEWRGKLKEVLKESASAARSPWFDKTYKPENSETATRIKQLRMDAGLTQFQLSQAIGYSQSYLAELEAGKWSCPKRLFETIAIYCQEKIA</sequence>
<dbReference type="InterPro" id="IPR010982">
    <property type="entry name" value="Lambda_DNA-bd_dom_sf"/>
</dbReference>
<dbReference type="Proteomes" id="UP000011988">
    <property type="component" value="Unassembled WGS sequence"/>
</dbReference>
<dbReference type="PANTHER" id="PTHR33375:SF1">
    <property type="entry name" value="CHROMOSOME-PARTITIONING PROTEIN PARB-RELATED"/>
    <property type="match status" value="1"/>
</dbReference>
<reference evidence="2 3" key="1">
    <citation type="submission" date="2013-01" db="EMBL/GenBank/DDBJ databases">
        <authorList>
            <person name="Harkins D.M."/>
            <person name="Durkin A.S."/>
            <person name="Brinkac L.M."/>
            <person name="Haft D.H."/>
            <person name="Selengut J.D."/>
            <person name="Sanka R."/>
            <person name="DePew J."/>
            <person name="Purushe J."/>
            <person name="Galloway R.L."/>
            <person name="Vinetz J.M."/>
            <person name="Sutton G.G."/>
            <person name="Nierman W.C."/>
            <person name="Fouts D.E."/>
        </authorList>
    </citation>
    <scope>NUCLEOTIDE SEQUENCE [LARGE SCALE GENOMIC DNA]</scope>
    <source>
        <strain evidence="2 3">79601</strain>
    </source>
</reference>
<dbReference type="GO" id="GO:0007059">
    <property type="term" value="P:chromosome segregation"/>
    <property type="evidence" value="ECO:0007669"/>
    <property type="project" value="TreeGrafter"/>
</dbReference>
<dbReference type="CDD" id="cd00093">
    <property type="entry name" value="HTH_XRE"/>
    <property type="match status" value="1"/>
</dbReference>
<dbReference type="InterPro" id="IPR036086">
    <property type="entry name" value="ParB/Sulfiredoxin_sf"/>
</dbReference>
<dbReference type="GO" id="GO:0045881">
    <property type="term" value="P:positive regulation of sporulation resulting in formation of a cellular spore"/>
    <property type="evidence" value="ECO:0007669"/>
    <property type="project" value="TreeGrafter"/>
</dbReference>
<feature type="domain" description="HTH cro/C1-type" evidence="1">
    <location>
        <begin position="253"/>
        <end position="285"/>
    </location>
</feature>
<dbReference type="EMBL" id="ANIK01000035">
    <property type="protein sequence ID" value="EMJ95382.1"/>
    <property type="molecule type" value="Genomic_DNA"/>
</dbReference>